<dbReference type="CDD" id="cd11715">
    <property type="entry name" value="THUMP_AdoMetMT"/>
    <property type="match status" value="1"/>
</dbReference>
<evidence type="ECO:0000313" key="5">
    <source>
        <dbReference type="EMBL" id="PSI01399.1"/>
    </source>
</evidence>
<keyword evidence="3" id="KW-0694">RNA-binding</keyword>
<gene>
    <name evidence="5" type="ORF">C7K08_08030</name>
</gene>
<dbReference type="AlphaFoldDB" id="A0A2P7EE65"/>
<keyword evidence="1 5" id="KW-0489">Methyltransferase</keyword>
<comment type="caution">
    <text evidence="5">The sequence shown here is derived from an EMBL/GenBank/DDBJ whole genome shotgun (WGS) entry which is preliminary data.</text>
</comment>
<evidence type="ECO:0000256" key="2">
    <source>
        <dbReference type="ARBA" id="ARBA00022679"/>
    </source>
</evidence>
<dbReference type="GO" id="GO:0008990">
    <property type="term" value="F:rRNA (guanine-N2-)-methyltransferase activity"/>
    <property type="evidence" value="ECO:0007669"/>
    <property type="project" value="TreeGrafter"/>
</dbReference>
<feature type="domain" description="THUMP" evidence="4">
    <location>
        <begin position="50"/>
        <end position="162"/>
    </location>
</feature>
<dbReference type="Pfam" id="PF01170">
    <property type="entry name" value="UPF0020"/>
    <property type="match status" value="1"/>
</dbReference>
<dbReference type="InterPro" id="IPR002052">
    <property type="entry name" value="DNA_methylase_N6_adenine_CS"/>
</dbReference>
<keyword evidence="6" id="KW-1185">Reference proteome</keyword>
<dbReference type="SUPFAM" id="SSF53335">
    <property type="entry name" value="S-adenosyl-L-methionine-dependent methyltransferases"/>
    <property type="match status" value="1"/>
</dbReference>
<dbReference type="RefSeq" id="WP_106500143.1">
    <property type="nucleotide sequence ID" value="NZ_PXVC01000032.1"/>
</dbReference>
<evidence type="ECO:0000256" key="3">
    <source>
        <dbReference type="PROSITE-ProRule" id="PRU00529"/>
    </source>
</evidence>
<dbReference type="InterPro" id="IPR054170">
    <property type="entry name" value="RlmL_1st"/>
</dbReference>
<dbReference type="InterPro" id="IPR000241">
    <property type="entry name" value="RlmKL-like_Mtase"/>
</dbReference>
<dbReference type="STRING" id="1910958.BTM30_03285"/>
<dbReference type="InterPro" id="IPR053943">
    <property type="entry name" value="RlmKL-like_Mtase_CS"/>
</dbReference>
<reference evidence="6" key="1">
    <citation type="submission" date="2018-03" db="EMBL/GenBank/DDBJ databases">
        <title>Ecological and genomic features of two cosmopolitan and abundant freshwater picocyanobacteria.</title>
        <authorList>
            <person name="Cabello-Yeves P.J."/>
            <person name="Picazo A."/>
            <person name="Camacho A."/>
            <person name="Callieri C."/>
            <person name="Rosselli R."/>
            <person name="Roda-Garcia J."/>
            <person name="Coutinho F.H."/>
            <person name="Rodriguez-Valera F."/>
        </authorList>
    </citation>
    <scope>NUCLEOTIDE SEQUENCE [LARGE SCALE GENOMIC DNA]</scope>
    <source>
        <strain evidence="6">Tous</strain>
    </source>
</reference>
<dbReference type="PANTHER" id="PTHR47313:SF1">
    <property type="entry name" value="RIBOSOMAL RNA LARGE SUBUNIT METHYLTRANSFERASE K_L"/>
    <property type="match status" value="1"/>
</dbReference>
<dbReference type="SMART" id="SM00981">
    <property type="entry name" value="THUMP"/>
    <property type="match status" value="1"/>
</dbReference>
<protein>
    <submittedName>
        <fullName evidence="5">RNA methyltransferase</fullName>
    </submittedName>
</protein>
<dbReference type="PROSITE" id="PS01261">
    <property type="entry name" value="UPF0020"/>
    <property type="match status" value="1"/>
</dbReference>
<dbReference type="EMBL" id="PXVC01000032">
    <property type="protein sequence ID" value="PSI01399.1"/>
    <property type="molecule type" value="Genomic_DNA"/>
</dbReference>
<dbReference type="PROSITE" id="PS51165">
    <property type="entry name" value="THUMP"/>
    <property type="match status" value="1"/>
</dbReference>
<dbReference type="InterPro" id="IPR029063">
    <property type="entry name" value="SAM-dependent_MTases_sf"/>
</dbReference>
<organism evidence="5 6">
    <name type="scientific">Synechococcus lacustris str. Tous</name>
    <dbReference type="NCBI Taxonomy" id="1910958"/>
    <lineage>
        <taxon>Bacteria</taxon>
        <taxon>Bacillati</taxon>
        <taxon>Cyanobacteriota</taxon>
        <taxon>Cyanophyceae</taxon>
        <taxon>Synechococcales</taxon>
        <taxon>Synechococcaceae</taxon>
        <taxon>Synechococcus</taxon>
    </lineage>
</organism>
<dbReference type="GO" id="GO:0003723">
    <property type="term" value="F:RNA binding"/>
    <property type="evidence" value="ECO:0007669"/>
    <property type="project" value="UniProtKB-UniRule"/>
</dbReference>
<dbReference type="PANTHER" id="PTHR47313">
    <property type="entry name" value="RIBOSOMAL RNA LARGE SUBUNIT METHYLTRANSFERASE K/L"/>
    <property type="match status" value="1"/>
</dbReference>
<dbReference type="Gene3D" id="3.30.2130.30">
    <property type="match status" value="1"/>
</dbReference>
<evidence type="ECO:0000259" key="4">
    <source>
        <dbReference type="PROSITE" id="PS51165"/>
    </source>
</evidence>
<dbReference type="InterPro" id="IPR004114">
    <property type="entry name" value="THUMP_dom"/>
</dbReference>
<proteinExistence type="predicted"/>
<dbReference type="Pfam" id="PF22020">
    <property type="entry name" value="RlmL_1st"/>
    <property type="match status" value="1"/>
</dbReference>
<dbReference type="PROSITE" id="PS00092">
    <property type="entry name" value="N6_MTASE"/>
    <property type="match status" value="1"/>
</dbReference>
<dbReference type="Proteomes" id="UP000240206">
    <property type="component" value="Unassembled WGS sequence"/>
</dbReference>
<keyword evidence="2" id="KW-0808">Transferase</keyword>
<evidence type="ECO:0000256" key="1">
    <source>
        <dbReference type="ARBA" id="ARBA00022603"/>
    </source>
</evidence>
<name>A0A2P7EE65_9SYNE</name>
<accession>A0A2P7EE65</accession>
<evidence type="ECO:0000313" key="6">
    <source>
        <dbReference type="Proteomes" id="UP000240206"/>
    </source>
</evidence>
<dbReference type="GO" id="GO:0070043">
    <property type="term" value="F:rRNA (guanine-N7-)-methyltransferase activity"/>
    <property type="evidence" value="ECO:0007669"/>
    <property type="project" value="TreeGrafter"/>
</dbReference>
<sequence>MAVVEGAEYSCIAVVPPGLELAAAAELTALACTAVKTLHRAVRFRTNQAGFYRVHLQARLPFRFLRELSHFPCRNREQLHSGVQAAADWHHWLPPSRSFRVEATGSMPGLSHSHYSALAVKNALVDWQREHWGERSSIELDNPDLVLHLHLGGADASLYLDGSGESLHRRGYRPAMGLAPLKENLAAGLIALTGWDGSLPLVDPLCGSGTLLIEAAAMALGRAPGLELAQAGRFALQRWPDFEALLWRDELAVATALGRSKLIDGSPMAPIFGFDNNAAVVEQAKQNAAAAGVSPWLQFELADFRDFQPPQQAGLIVCNPPYGVRLGNEENLEQLFFDLGQMLKQRCSGWQLWLLSGDPASTAAMRLKARRRIPISNGGIDCRWLNYEIR</sequence>
<dbReference type="Gene3D" id="3.40.50.150">
    <property type="entry name" value="Vaccinia Virus protein VP39"/>
    <property type="match status" value="1"/>
</dbReference>
<dbReference type="Pfam" id="PF02926">
    <property type="entry name" value="THUMP"/>
    <property type="match status" value="1"/>
</dbReference>